<evidence type="ECO:0000256" key="10">
    <source>
        <dbReference type="ARBA" id="ARBA00023098"/>
    </source>
</evidence>
<keyword evidence="12 14" id="KW-1207">Sterol metabolism</keyword>
<keyword evidence="5" id="KW-0521">NADP</keyword>
<dbReference type="InParanoid" id="A0A3N4KXU7"/>
<dbReference type="GO" id="GO:0006696">
    <property type="term" value="P:ergosterol biosynthetic process"/>
    <property type="evidence" value="ECO:0007669"/>
    <property type="project" value="TreeGrafter"/>
</dbReference>
<dbReference type="InterPro" id="IPR001171">
    <property type="entry name" value="ERG24_DHCR-like"/>
</dbReference>
<dbReference type="PROSITE" id="PS01018">
    <property type="entry name" value="STEROL_REDUCT_2"/>
    <property type="match status" value="1"/>
</dbReference>
<evidence type="ECO:0000256" key="13">
    <source>
        <dbReference type="ARBA" id="ARBA00023221"/>
    </source>
</evidence>
<comment type="caution">
    <text evidence="14">Lacks conserved residue(s) required for the propagation of feature annotation.</text>
</comment>
<dbReference type="AlphaFoldDB" id="A0A3N4KXU7"/>
<dbReference type="FunFam" id="1.20.120.1630:FF:000008">
    <property type="entry name" value="C-14 sterol reductase"/>
    <property type="match status" value="1"/>
</dbReference>
<dbReference type="PANTHER" id="PTHR21257:SF52">
    <property type="entry name" value="DELTA(14)-STEROL REDUCTASE TM7SF2"/>
    <property type="match status" value="1"/>
</dbReference>
<sequence>MAIDGLEYEFGGPIGALGVTLGTPFVTYALYFTCNEGGCPNPALLSDPIGHFKTEVWPGWSGLFSSKVTAYYAAYWFGLVALQYILPGKTVLGTVLKDGTRLKYKLNGFESFMLVLSYCGAMTYMEGFDWWLWAFIWDNFLQLITGTLLFAIAMSVYCYTSSFFTGEPLATNTGNILYDWFIGRPLNPRIHNLDLKSFCELRPGMIMWPILNFAFLAHQYNTHGYVSDSMLLVNVFQFWYVFDALYNEPAVLTTMDITTDGFGFMLAFGDLCWVPLTYCLQARYLASHPVDLGYLGLAGVLAVQGAGYYIFRNANSTKNSFRTNPKDPKVKDIKYIETKSGSKLMVSGWWGVSRHINYLGDWIMAWAWCLPTGFGTPITYFYVAYFAVLLLHRERRDEAKCKAKYGEDWKRYTEIVKYRIIPGIY</sequence>
<keyword evidence="11 14" id="KW-0472">Membrane</keyword>
<name>A0A3N4KXU7_9PEZI</name>
<dbReference type="Pfam" id="PF01222">
    <property type="entry name" value="ERG4_ERG24"/>
    <property type="match status" value="1"/>
</dbReference>
<dbReference type="GO" id="GO:0050613">
    <property type="term" value="F:Delta14-sterol reductase activity"/>
    <property type="evidence" value="ECO:0007669"/>
    <property type="project" value="UniProtKB-ARBA"/>
</dbReference>
<dbReference type="OrthoDB" id="10262235at2759"/>
<accession>A0A3N4KXU7</accession>
<keyword evidence="4 14" id="KW-0812">Transmembrane</keyword>
<proteinExistence type="inferred from homology"/>
<organism evidence="15 16">
    <name type="scientific">Morchella conica CCBAS932</name>
    <dbReference type="NCBI Taxonomy" id="1392247"/>
    <lineage>
        <taxon>Eukaryota</taxon>
        <taxon>Fungi</taxon>
        <taxon>Dikarya</taxon>
        <taxon>Ascomycota</taxon>
        <taxon>Pezizomycotina</taxon>
        <taxon>Pezizomycetes</taxon>
        <taxon>Pezizales</taxon>
        <taxon>Morchellaceae</taxon>
        <taxon>Morchella</taxon>
    </lineage>
</organism>
<evidence type="ECO:0000256" key="8">
    <source>
        <dbReference type="ARBA" id="ARBA00023002"/>
    </source>
</evidence>
<evidence type="ECO:0000256" key="11">
    <source>
        <dbReference type="ARBA" id="ARBA00023136"/>
    </source>
</evidence>
<keyword evidence="8 14" id="KW-0560">Oxidoreductase</keyword>
<evidence type="ECO:0000256" key="6">
    <source>
        <dbReference type="ARBA" id="ARBA00022955"/>
    </source>
</evidence>
<gene>
    <name evidence="15" type="ORF">P167DRAFT_533194</name>
</gene>
<evidence type="ECO:0000256" key="7">
    <source>
        <dbReference type="ARBA" id="ARBA00022989"/>
    </source>
</evidence>
<evidence type="ECO:0000256" key="12">
    <source>
        <dbReference type="ARBA" id="ARBA00023166"/>
    </source>
</evidence>
<evidence type="ECO:0000256" key="2">
    <source>
        <dbReference type="ARBA" id="ARBA00005402"/>
    </source>
</evidence>
<keyword evidence="6 14" id="KW-0752">Steroid biosynthesis</keyword>
<dbReference type="FunCoup" id="A0A3N4KXU7">
    <property type="interactions" value="474"/>
</dbReference>
<evidence type="ECO:0000313" key="15">
    <source>
        <dbReference type="EMBL" id="RPB15393.1"/>
    </source>
</evidence>
<comment type="subcellular location">
    <subcellularLocation>
        <location evidence="1">Membrane</location>
        <topology evidence="1">Multi-pass membrane protein</topology>
    </subcellularLocation>
</comment>
<keyword evidence="13 14" id="KW-0753">Steroid metabolism</keyword>
<dbReference type="Gene3D" id="1.20.120.1630">
    <property type="match status" value="1"/>
</dbReference>
<keyword evidence="7 14" id="KW-1133">Transmembrane helix</keyword>
<dbReference type="PANTHER" id="PTHR21257">
    <property type="entry name" value="DELTA(14)-STEROL REDUCTASE"/>
    <property type="match status" value="1"/>
</dbReference>
<evidence type="ECO:0000256" key="14">
    <source>
        <dbReference type="RuleBase" id="RU369120"/>
    </source>
</evidence>
<keyword evidence="16" id="KW-1185">Reference proteome</keyword>
<dbReference type="GO" id="GO:0005789">
    <property type="term" value="C:endoplasmic reticulum membrane"/>
    <property type="evidence" value="ECO:0007669"/>
    <property type="project" value="TreeGrafter"/>
</dbReference>
<dbReference type="PROSITE" id="PS01017">
    <property type="entry name" value="STEROL_REDUCT_1"/>
    <property type="match status" value="1"/>
</dbReference>
<dbReference type="EMBL" id="ML119113">
    <property type="protein sequence ID" value="RPB15393.1"/>
    <property type="molecule type" value="Genomic_DNA"/>
</dbReference>
<evidence type="ECO:0000256" key="4">
    <source>
        <dbReference type="ARBA" id="ARBA00022692"/>
    </source>
</evidence>
<feature type="transmembrane region" description="Helical" evidence="14">
    <location>
        <begin position="365"/>
        <end position="391"/>
    </location>
</feature>
<dbReference type="STRING" id="1392247.A0A3N4KXU7"/>
<dbReference type="InterPro" id="IPR018083">
    <property type="entry name" value="Sterol_reductase_CS"/>
</dbReference>
<feature type="transmembrane region" description="Helical" evidence="14">
    <location>
        <begin position="225"/>
        <end position="242"/>
    </location>
</feature>
<keyword evidence="9 14" id="KW-0756">Sterol biosynthesis</keyword>
<evidence type="ECO:0000313" key="16">
    <source>
        <dbReference type="Proteomes" id="UP000277580"/>
    </source>
</evidence>
<feature type="transmembrane region" description="Helical" evidence="14">
    <location>
        <begin position="106"/>
        <end position="124"/>
    </location>
</feature>
<keyword evidence="3 14" id="KW-0444">Lipid biosynthesis</keyword>
<dbReference type="Proteomes" id="UP000277580">
    <property type="component" value="Unassembled WGS sequence"/>
</dbReference>
<evidence type="ECO:0000256" key="3">
    <source>
        <dbReference type="ARBA" id="ARBA00022516"/>
    </source>
</evidence>
<evidence type="ECO:0000256" key="1">
    <source>
        <dbReference type="ARBA" id="ARBA00004141"/>
    </source>
</evidence>
<evidence type="ECO:0000256" key="9">
    <source>
        <dbReference type="ARBA" id="ARBA00023011"/>
    </source>
</evidence>
<feature type="transmembrane region" description="Helical" evidence="14">
    <location>
        <begin position="262"/>
        <end position="280"/>
    </location>
</feature>
<feature type="transmembrane region" description="Helical" evidence="14">
    <location>
        <begin position="130"/>
        <end position="159"/>
    </location>
</feature>
<reference evidence="15 16" key="1">
    <citation type="journal article" date="2018" name="Nat. Ecol. Evol.">
        <title>Pezizomycetes genomes reveal the molecular basis of ectomycorrhizal truffle lifestyle.</title>
        <authorList>
            <person name="Murat C."/>
            <person name="Payen T."/>
            <person name="Noel B."/>
            <person name="Kuo A."/>
            <person name="Morin E."/>
            <person name="Chen J."/>
            <person name="Kohler A."/>
            <person name="Krizsan K."/>
            <person name="Balestrini R."/>
            <person name="Da Silva C."/>
            <person name="Montanini B."/>
            <person name="Hainaut M."/>
            <person name="Levati E."/>
            <person name="Barry K.W."/>
            <person name="Belfiori B."/>
            <person name="Cichocki N."/>
            <person name="Clum A."/>
            <person name="Dockter R.B."/>
            <person name="Fauchery L."/>
            <person name="Guy J."/>
            <person name="Iotti M."/>
            <person name="Le Tacon F."/>
            <person name="Lindquist E.A."/>
            <person name="Lipzen A."/>
            <person name="Malagnac F."/>
            <person name="Mello A."/>
            <person name="Molinier V."/>
            <person name="Miyauchi S."/>
            <person name="Poulain J."/>
            <person name="Riccioni C."/>
            <person name="Rubini A."/>
            <person name="Sitrit Y."/>
            <person name="Splivallo R."/>
            <person name="Traeger S."/>
            <person name="Wang M."/>
            <person name="Zifcakova L."/>
            <person name="Wipf D."/>
            <person name="Zambonelli A."/>
            <person name="Paolocci F."/>
            <person name="Nowrousian M."/>
            <person name="Ottonello S."/>
            <person name="Baldrian P."/>
            <person name="Spatafora J.W."/>
            <person name="Henrissat B."/>
            <person name="Nagy L.G."/>
            <person name="Aury J.M."/>
            <person name="Wincker P."/>
            <person name="Grigoriev I.V."/>
            <person name="Bonfante P."/>
            <person name="Martin F.M."/>
        </authorList>
    </citation>
    <scope>NUCLEOTIDE SEQUENCE [LARGE SCALE GENOMIC DNA]</scope>
    <source>
        <strain evidence="15 16">CCBAS932</strain>
    </source>
</reference>
<evidence type="ECO:0000256" key="5">
    <source>
        <dbReference type="ARBA" id="ARBA00022857"/>
    </source>
</evidence>
<protein>
    <recommendedName>
        <fullName evidence="14">Delta(14)-sterol reductase</fullName>
    </recommendedName>
    <alternativeName>
        <fullName evidence="14">C-14 sterol reductase</fullName>
    </alternativeName>
    <alternativeName>
        <fullName evidence="14">Sterol C14-reductase</fullName>
    </alternativeName>
</protein>
<keyword evidence="10 14" id="KW-0443">Lipid metabolism</keyword>
<comment type="similarity">
    <text evidence="2 14">Belongs to the ERG4/ERG24 family.</text>
</comment>
<feature type="transmembrane region" description="Helical" evidence="14">
    <location>
        <begin position="292"/>
        <end position="311"/>
    </location>
</feature>